<dbReference type="GO" id="GO:0004888">
    <property type="term" value="F:transmembrane signaling receptor activity"/>
    <property type="evidence" value="ECO:0007669"/>
    <property type="project" value="InterPro"/>
</dbReference>
<dbReference type="GO" id="GO:0005886">
    <property type="term" value="C:plasma membrane"/>
    <property type="evidence" value="ECO:0007669"/>
    <property type="project" value="TreeGrafter"/>
</dbReference>
<reference evidence="7 8" key="1">
    <citation type="journal article" date="2017" name="ISME J.">
        <title>Potential for microbial H2 and metal transformations associated with novel bacteria and archaea in deep terrestrial subsurface sediments.</title>
        <authorList>
            <person name="Hernsdorf A.W."/>
            <person name="Amano Y."/>
            <person name="Miyakawa K."/>
            <person name="Ise K."/>
            <person name="Suzuki Y."/>
            <person name="Anantharaman K."/>
            <person name="Probst A."/>
            <person name="Burstein D."/>
            <person name="Thomas B.C."/>
            <person name="Banfield J.F."/>
        </authorList>
    </citation>
    <scope>NUCLEOTIDE SEQUENCE [LARGE SCALE GENOMIC DNA]</scope>
    <source>
        <strain evidence="7">HGW-Wallbacteria-1</strain>
    </source>
</reference>
<evidence type="ECO:0000313" key="8">
    <source>
        <dbReference type="Proteomes" id="UP000233256"/>
    </source>
</evidence>
<dbReference type="InterPro" id="IPR004090">
    <property type="entry name" value="Chemotax_Me-accpt_rcpt"/>
</dbReference>
<evidence type="ECO:0000256" key="1">
    <source>
        <dbReference type="ARBA" id="ARBA00022500"/>
    </source>
</evidence>
<evidence type="ECO:0000256" key="3">
    <source>
        <dbReference type="PROSITE-ProRule" id="PRU00284"/>
    </source>
</evidence>
<evidence type="ECO:0000259" key="6">
    <source>
        <dbReference type="PROSITE" id="PS50111"/>
    </source>
</evidence>
<dbReference type="GO" id="GO:0006935">
    <property type="term" value="P:chemotaxis"/>
    <property type="evidence" value="ECO:0007669"/>
    <property type="project" value="UniProtKB-KW"/>
</dbReference>
<dbReference type="Pfam" id="PF00015">
    <property type="entry name" value="MCPsignal"/>
    <property type="match status" value="1"/>
</dbReference>
<dbReference type="SMART" id="SM00283">
    <property type="entry name" value="MA"/>
    <property type="match status" value="1"/>
</dbReference>
<proteinExistence type="inferred from homology"/>
<feature type="transmembrane region" description="Helical" evidence="5">
    <location>
        <begin position="12"/>
        <end position="33"/>
    </location>
</feature>
<dbReference type="Proteomes" id="UP000233256">
    <property type="component" value="Unassembled WGS sequence"/>
</dbReference>
<dbReference type="Gene3D" id="1.20.120.30">
    <property type="entry name" value="Aspartate receptor, ligand-binding domain"/>
    <property type="match status" value="1"/>
</dbReference>
<dbReference type="PRINTS" id="PR00260">
    <property type="entry name" value="CHEMTRNSDUCR"/>
</dbReference>
<name>A0A2N1PNI4_9BACT</name>
<dbReference type="InterPro" id="IPR024478">
    <property type="entry name" value="HlyB_4HB_MCP"/>
</dbReference>
<organism evidence="7 8">
    <name type="scientific">Candidatus Wallbacteria bacterium HGW-Wallbacteria-1</name>
    <dbReference type="NCBI Taxonomy" id="2013854"/>
    <lineage>
        <taxon>Bacteria</taxon>
        <taxon>Candidatus Walliibacteriota</taxon>
    </lineage>
</organism>
<feature type="compositionally biased region" description="Polar residues" evidence="4">
    <location>
        <begin position="365"/>
        <end position="374"/>
    </location>
</feature>
<dbReference type="EMBL" id="PGXC01000010">
    <property type="protein sequence ID" value="PKK89879.1"/>
    <property type="molecule type" value="Genomic_DNA"/>
</dbReference>
<comment type="caution">
    <text evidence="7">The sequence shown here is derived from an EMBL/GenBank/DDBJ whole genome shotgun (WGS) entry which is preliminary data.</text>
</comment>
<dbReference type="SUPFAM" id="SSF58104">
    <property type="entry name" value="Methyl-accepting chemotaxis protein (MCP) signaling domain"/>
    <property type="match status" value="1"/>
</dbReference>
<dbReference type="PROSITE" id="PS50111">
    <property type="entry name" value="CHEMOTAXIS_TRANSDUC_2"/>
    <property type="match status" value="1"/>
</dbReference>
<sequence length="608" mass="65790">MFKGMSLKAKILSGFIGVAVVTLIVALVGWSGISDMNGHVNELGIQTLPSTTYIMAMKADLIRVMTAVRTLLSPDLKIEDRKRQFENVSFYRESYEKSLKAFEAMKMESGEKKKWEEFKSLLADWKNSNEAFFKLCRDLEKIDILNPDRLKAELEVFRGDHYRAESLVANLIITGKMFEGAEEHTACACGKFISTYKSVNPVMTATIRKLEEPHARFHGCVRKIKASMRNNDRNQASVLFNDELIPAADEVFANFRDLRGEAAKAQDLYKNIGHYAMNGAREKQVKALSKIDEIVADKIDYGKNSVSQAVKVGTRDQSMAFGGAVAGVILALFIGFFLSNTITNALNVIIGGLNKGSDQVERASGQVSQSSQQMAEGASQQASSLEEVSSSLEEMAAMTRQNSQNADQANAMAGDVTRSAEKSRTAMGRMGETIAKIKASSDETVKIIKTIDEIAFQTNLLALNAAVEAARAGEAGKGFAVVAEEVRNLAQRSAEAAKNTANLIEEAQGNAESGVRVNQDVSALLVEIADGISRVTHLVAEVSAASAEQTRGIDQVNSAVAQMNGVTQANAANAEESAAASEELSAQAGELGEMVRTLIMLVDGDKRN</sequence>
<dbReference type="PANTHER" id="PTHR43531">
    <property type="entry name" value="PROTEIN ICFG"/>
    <property type="match status" value="1"/>
</dbReference>
<keyword evidence="1" id="KW-0145">Chemotaxis</keyword>
<gene>
    <name evidence="7" type="ORF">CVV64_12050</name>
</gene>
<evidence type="ECO:0000256" key="4">
    <source>
        <dbReference type="SAM" id="MobiDB-lite"/>
    </source>
</evidence>
<dbReference type="InterPro" id="IPR004089">
    <property type="entry name" value="MCPsignal_dom"/>
</dbReference>
<keyword evidence="5" id="KW-0472">Membrane</keyword>
<dbReference type="Pfam" id="PF12729">
    <property type="entry name" value="4HB_MCP_1"/>
    <property type="match status" value="1"/>
</dbReference>
<feature type="region of interest" description="Disordered" evidence="4">
    <location>
        <begin position="402"/>
        <end position="425"/>
    </location>
</feature>
<evidence type="ECO:0000313" key="7">
    <source>
        <dbReference type="EMBL" id="PKK89879.1"/>
    </source>
</evidence>
<protein>
    <recommendedName>
        <fullName evidence="6">Methyl-accepting transducer domain-containing protein</fullName>
    </recommendedName>
</protein>
<keyword evidence="3" id="KW-0807">Transducer</keyword>
<keyword evidence="5" id="KW-0812">Transmembrane</keyword>
<dbReference type="GO" id="GO:0007165">
    <property type="term" value="P:signal transduction"/>
    <property type="evidence" value="ECO:0007669"/>
    <property type="project" value="UniProtKB-KW"/>
</dbReference>
<dbReference type="AlphaFoldDB" id="A0A2N1PNI4"/>
<comment type="similarity">
    <text evidence="2">Belongs to the methyl-accepting chemotaxis (MCP) protein family.</text>
</comment>
<dbReference type="CDD" id="cd11386">
    <property type="entry name" value="MCP_signal"/>
    <property type="match status" value="1"/>
</dbReference>
<accession>A0A2N1PNI4</accession>
<feature type="domain" description="Methyl-accepting transducer" evidence="6">
    <location>
        <begin position="356"/>
        <end position="585"/>
    </location>
</feature>
<feature type="region of interest" description="Disordered" evidence="4">
    <location>
        <begin position="364"/>
        <end position="386"/>
    </location>
</feature>
<evidence type="ECO:0000256" key="5">
    <source>
        <dbReference type="SAM" id="Phobius"/>
    </source>
</evidence>
<keyword evidence="5" id="KW-1133">Transmembrane helix</keyword>
<dbReference type="Gene3D" id="1.10.287.950">
    <property type="entry name" value="Methyl-accepting chemotaxis protein"/>
    <property type="match status" value="1"/>
</dbReference>
<evidence type="ECO:0000256" key="2">
    <source>
        <dbReference type="ARBA" id="ARBA00029447"/>
    </source>
</evidence>
<feature type="transmembrane region" description="Helical" evidence="5">
    <location>
        <begin position="319"/>
        <end position="338"/>
    </location>
</feature>
<dbReference type="InterPro" id="IPR051310">
    <property type="entry name" value="MCP_chemotaxis"/>
</dbReference>
<dbReference type="PANTHER" id="PTHR43531:SF11">
    <property type="entry name" value="METHYL-ACCEPTING CHEMOTAXIS PROTEIN 3"/>
    <property type="match status" value="1"/>
</dbReference>